<organism evidence="1 2">
    <name type="scientific">Trichostrongylus colubriformis</name>
    <name type="common">Black scour worm</name>
    <dbReference type="NCBI Taxonomy" id="6319"/>
    <lineage>
        <taxon>Eukaryota</taxon>
        <taxon>Metazoa</taxon>
        <taxon>Ecdysozoa</taxon>
        <taxon>Nematoda</taxon>
        <taxon>Chromadorea</taxon>
        <taxon>Rhabditida</taxon>
        <taxon>Rhabditina</taxon>
        <taxon>Rhabditomorpha</taxon>
        <taxon>Strongyloidea</taxon>
        <taxon>Trichostrongylidae</taxon>
        <taxon>Trichostrongylus</taxon>
    </lineage>
</organism>
<dbReference type="AlphaFoldDB" id="A0AAN8F7N8"/>
<evidence type="ECO:0000313" key="1">
    <source>
        <dbReference type="EMBL" id="KAK5974451.1"/>
    </source>
</evidence>
<comment type="caution">
    <text evidence="1">The sequence shown here is derived from an EMBL/GenBank/DDBJ whole genome shotgun (WGS) entry which is preliminary data.</text>
</comment>
<accession>A0AAN8F7N8</accession>
<keyword evidence="2" id="KW-1185">Reference proteome</keyword>
<evidence type="ECO:0000313" key="2">
    <source>
        <dbReference type="Proteomes" id="UP001331761"/>
    </source>
</evidence>
<feature type="non-terminal residue" evidence="1">
    <location>
        <position position="1"/>
    </location>
</feature>
<gene>
    <name evidence="1" type="ORF">GCK32_015612</name>
</gene>
<dbReference type="Proteomes" id="UP001331761">
    <property type="component" value="Unassembled WGS sequence"/>
</dbReference>
<dbReference type="EMBL" id="WIXE01014224">
    <property type="protein sequence ID" value="KAK5974451.1"/>
    <property type="molecule type" value="Genomic_DNA"/>
</dbReference>
<proteinExistence type="predicted"/>
<protein>
    <submittedName>
        <fullName evidence="1">Uncharacterized protein</fullName>
    </submittedName>
</protein>
<reference evidence="1 2" key="1">
    <citation type="submission" date="2019-10" db="EMBL/GenBank/DDBJ databases">
        <title>Assembly and Annotation for the nematode Trichostrongylus colubriformis.</title>
        <authorList>
            <person name="Martin J."/>
        </authorList>
    </citation>
    <scope>NUCLEOTIDE SEQUENCE [LARGE SCALE GENOMIC DNA]</scope>
    <source>
        <strain evidence="1">G859</strain>
        <tissue evidence="1">Whole worm</tissue>
    </source>
</reference>
<name>A0AAN8F7N8_TRICO</name>
<sequence>VRKWLKKIPSGPAALEADMSSIMAEFDVVKTSSPEVEAESSDSASSFDLIAQDTAAPHTALDAPPEKVLSADFLNTLQQPLSWWLMRIIPKERLKVESVPTSLHESMRSMKRPHSSSDVQRHYEFEDVIDRVRMSNNDSWILGSEPLKKTRTDDTYVKEEPSTSEQECDAQTPVPFNENEFLTNMSKLFVCKMRTTPPQDLPMDTSTQEIDLSTVLGWKRVLERIEQAAPYWLKDQEPAQHLP</sequence>